<proteinExistence type="predicted"/>
<organism evidence="5 6">
    <name type="scientific">Ameca splendens</name>
    <dbReference type="NCBI Taxonomy" id="208324"/>
    <lineage>
        <taxon>Eukaryota</taxon>
        <taxon>Metazoa</taxon>
        <taxon>Chordata</taxon>
        <taxon>Craniata</taxon>
        <taxon>Vertebrata</taxon>
        <taxon>Euteleostomi</taxon>
        <taxon>Actinopterygii</taxon>
        <taxon>Neopterygii</taxon>
        <taxon>Teleostei</taxon>
        <taxon>Neoteleostei</taxon>
        <taxon>Acanthomorphata</taxon>
        <taxon>Ovalentaria</taxon>
        <taxon>Atherinomorphae</taxon>
        <taxon>Cyprinodontiformes</taxon>
        <taxon>Goodeidae</taxon>
        <taxon>Ameca</taxon>
    </lineage>
</organism>
<keyword evidence="6" id="KW-1185">Reference proteome</keyword>
<keyword evidence="2" id="KW-1003">Cell membrane</keyword>
<evidence type="ECO:0000313" key="5">
    <source>
        <dbReference type="EMBL" id="MEQ2285742.1"/>
    </source>
</evidence>
<gene>
    <name evidence="5" type="ORF">AMECASPLE_035040</name>
</gene>
<evidence type="ECO:0000256" key="3">
    <source>
        <dbReference type="SAM" id="MobiDB-lite"/>
    </source>
</evidence>
<comment type="caution">
    <text evidence="5">The sequence shown here is derived from an EMBL/GenBank/DDBJ whole genome shotgun (WGS) entry which is preliminary data.</text>
</comment>
<comment type="subcellular location">
    <subcellularLocation>
        <location evidence="1">Cell membrane</location>
        <topology evidence="1">Single-pass type I membrane protein</topology>
    </subcellularLocation>
</comment>
<accession>A0ABV0XW91</accession>
<protein>
    <submittedName>
        <fullName evidence="5">Uncharacterized protein</fullName>
    </submittedName>
</protein>
<feature type="signal peptide" evidence="4">
    <location>
        <begin position="1"/>
        <end position="18"/>
    </location>
</feature>
<evidence type="ECO:0000256" key="2">
    <source>
        <dbReference type="ARBA" id="ARBA00022475"/>
    </source>
</evidence>
<feature type="chain" id="PRO_5047261341" evidence="4">
    <location>
        <begin position="19"/>
        <end position="180"/>
    </location>
</feature>
<dbReference type="Gene3D" id="2.60.40.2160">
    <property type="entry name" value="Interleukin-17 receptor A/B, fibronectin-III-like domain 1"/>
    <property type="match status" value="1"/>
</dbReference>
<evidence type="ECO:0000313" key="6">
    <source>
        <dbReference type="Proteomes" id="UP001469553"/>
    </source>
</evidence>
<sequence>MRLSILFFLCCVACRVTSHKIRAVCGEVHDFPPTKLKDSPSMVAGLNVTLVRAGEENKLNISWAINIDASINYLNGTRIDISGKFLYICNYDPPFTSANLTGLEQEWFYFLESVRNGLYSIRICNIPLPPLGAGPQSKSASIWVPRQKKANSTNRTTIATTGDPQQTSQMAPPVDEGKQN</sequence>
<evidence type="ECO:0000256" key="4">
    <source>
        <dbReference type="SAM" id="SignalP"/>
    </source>
</evidence>
<keyword evidence="2" id="KW-0472">Membrane</keyword>
<keyword evidence="4" id="KW-0732">Signal</keyword>
<dbReference type="Proteomes" id="UP001469553">
    <property type="component" value="Unassembled WGS sequence"/>
</dbReference>
<feature type="region of interest" description="Disordered" evidence="3">
    <location>
        <begin position="143"/>
        <end position="180"/>
    </location>
</feature>
<reference evidence="5 6" key="1">
    <citation type="submission" date="2021-06" db="EMBL/GenBank/DDBJ databases">
        <authorList>
            <person name="Palmer J.M."/>
        </authorList>
    </citation>
    <scope>NUCLEOTIDE SEQUENCE [LARGE SCALE GENOMIC DNA]</scope>
    <source>
        <strain evidence="5 6">AS_MEX2019</strain>
        <tissue evidence="5">Muscle</tissue>
    </source>
</reference>
<dbReference type="EMBL" id="JAHRIP010014510">
    <property type="protein sequence ID" value="MEQ2285742.1"/>
    <property type="molecule type" value="Genomic_DNA"/>
</dbReference>
<evidence type="ECO:0000256" key="1">
    <source>
        <dbReference type="ARBA" id="ARBA00004251"/>
    </source>
</evidence>
<name>A0ABV0XW91_9TELE</name>
<feature type="compositionally biased region" description="Polar residues" evidence="3">
    <location>
        <begin position="150"/>
        <end position="170"/>
    </location>
</feature>
<dbReference type="InterPro" id="IPR038683">
    <property type="entry name" value="IL17RA/B_FnIII-like_1_sf"/>
</dbReference>